<dbReference type="EMBL" id="BC134681">
    <property type="protein sequence ID" value="AAI34682.1"/>
    <property type="molecule type" value="mRNA"/>
</dbReference>
<dbReference type="OrthoDB" id="288203at2759"/>
<protein>
    <submittedName>
        <fullName evidence="1">SLC26A10 protein</fullName>
    </submittedName>
</protein>
<dbReference type="GO" id="GO:0055085">
    <property type="term" value="P:transmembrane transport"/>
    <property type="evidence" value="ECO:0007669"/>
    <property type="project" value="InterPro"/>
</dbReference>
<dbReference type="InterPro" id="IPR001902">
    <property type="entry name" value="SLC26A/SulP_fam"/>
</dbReference>
<dbReference type="AlphaFoldDB" id="A4IFP0"/>
<dbReference type="GO" id="GO:0016020">
    <property type="term" value="C:membrane"/>
    <property type="evidence" value="ECO:0007669"/>
    <property type="project" value="InterPro"/>
</dbReference>
<gene>
    <name evidence="1" type="primary">SLC26A10</name>
</gene>
<reference evidence="1" key="1">
    <citation type="submission" date="2007-03" db="EMBL/GenBank/DDBJ databases">
        <authorList>
            <person name="Moore S."/>
            <person name="Alexander L."/>
            <person name="Brownstein M."/>
            <person name="Guan L."/>
            <person name="Lobo S."/>
            <person name="Meng Y."/>
            <person name="Tanaguchi M."/>
            <person name="Wang Z."/>
            <person name="Yu J."/>
            <person name="Prange C."/>
            <person name="Schreiber K."/>
            <person name="Shenmen C."/>
            <person name="Wagner L."/>
            <person name="Bala M."/>
            <person name="Barbazuk S."/>
            <person name="Barber S."/>
            <person name="Babakaiff R."/>
            <person name="Beland J."/>
            <person name="Chun E."/>
            <person name="Del Rio L."/>
            <person name="Gibson S."/>
            <person name="Hanson R."/>
            <person name="Kirkpatrick R."/>
            <person name="Liu J."/>
            <person name="Matsuo C."/>
            <person name="Mayo M."/>
            <person name="Santos R.R."/>
            <person name="Stott J."/>
            <person name="Tsai M."/>
            <person name="Wong D."/>
            <person name="Siddiqui A."/>
            <person name="Holt R."/>
            <person name="Jones S.J."/>
            <person name="Marra M.A."/>
        </authorList>
    </citation>
    <scope>NUCLEOTIDE SEQUENCE</scope>
    <source>
        <strain evidence="1">L1 Hereford</strain>
        <tissue evidence="1">Fetal muscle</tissue>
    </source>
</reference>
<organism evidence="1">
    <name type="scientific">Bos taurus</name>
    <name type="common">Bovine</name>
    <dbReference type="NCBI Taxonomy" id="9913"/>
    <lineage>
        <taxon>Eukaryota</taxon>
        <taxon>Metazoa</taxon>
        <taxon>Chordata</taxon>
        <taxon>Craniata</taxon>
        <taxon>Vertebrata</taxon>
        <taxon>Euteleostomi</taxon>
        <taxon>Mammalia</taxon>
        <taxon>Eutheria</taxon>
        <taxon>Laurasiatheria</taxon>
        <taxon>Artiodactyla</taxon>
        <taxon>Ruminantia</taxon>
        <taxon>Pecora</taxon>
        <taxon>Bovidae</taxon>
        <taxon>Bovinae</taxon>
        <taxon>Bos</taxon>
    </lineage>
</organism>
<proteinExistence type="evidence at transcript level"/>
<accession>A4IFP0</accession>
<evidence type="ECO:0000313" key="1">
    <source>
        <dbReference type="EMBL" id="AAI34682.1"/>
    </source>
</evidence>
<dbReference type="InterPro" id="IPR036513">
    <property type="entry name" value="STAS_dom_sf"/>
</dbReference>
<name>A4IFP0_BOVIN</name>
<sequence length="111" mass="12019">MVTWVAVVTLSVDLGLAVGVVFSMMTVVCRTQRVQCLALGLAEGTELYRPLRESHKLLQVPGLCILSYPAPLYFGTRGQFHRVLEWHLGLGEGRKEAPKTDGPPDAGEVGG</sequence>
<dbReference type="Gene3D" id="3.30.750.24">
    <property type="entry name" value="STAS domain"/>
    <property type="match status" value="1"/>
</dbReference>
<dbReference type="PANTHER" id="PTHR11814">
    <property type="entry name" value="SULFATE TRANSPORTER"/>
    <property type="match status" value="1"/>
</dbReference>